<proteinExistence type="predicted"/>
<dbReference type="InterPro" id="IPR003388">
    <property type="entry name" value="Reticulon"/>
</dbReference>
<sequence length="258" mass="29014">MSSSLLGGYMVIVGYGEGHMRFLHLCTVTRVYLLCEFCVSLEGKLAGREDKRDVELRFLKRRELLQRKRGTEAEGGDCSLLEAKQYFAPGESFSLFPISVYLISISPECVACITFEETAPTATHGPAQLALTIRVVAPITSNGGNIFWVLSDCRHYFRLYCVNAWLKLNASCHVSHIFILSLAILFFWSHTPTFINKSPPHIPEVHILGDPFPRAVNALTIEINRSFSMLREIASGRDLKKSLIIIAGLWVLSMDERF</sequence>
<feature type="domain" description="Reticulon" evidence="7">
    <location>
        <begin position="174"/>
        <end position="258"/>
    </location>
</feature>
<evidence type="ECO:0000256" key="6">
    <source>
        <dbReference type="RuleBase" id="RU363132"/>
    </source>
</evidence>
<evidence type="ECO:0000256" key="5">
    <source>
        <dbReference type="ARBA" id="ARBA00023136"/>
    </source>
</evidence>
<organism evidence="8 9">
    <name type="scientific">Vitis vinifera</name>
    <name type="common">Grape</name>
    <dbReference type="NCBI Taxonomy" id="29760"/>
    <lineage>
        <taxon>Eukaryota</taxon>
        <taxon>Viridiplantae</taxon>
        <taxon>Streptophyta</taxon>
        <taxon>Embryophyta</taxon>
        <taxon>Tracheophyta</taxon>
        <taxon>Spermatophyta</taxon>
        <taxon>Magnoliopsida</taxon>
        <taxon>eudicotyledons</taxon>
        <taxon>Gunneridae</taxon>
        <taxon>Pentapetalae</taxon>
        <taxon>rosids</taxon>
        <taxon>Vitales</taxon>
        <taxon>Vitaceae</taxon>
        <taxon>Viteae</taxon>
        <taxon>Vitis</taxon>
    </lineage>
</organism>
<gene>
    <name evidence="8" type="primary">RTNLB1</name>
    <name evidence="8" type="ORF">CK203_002147</name>
</gene>
<evidence type="ECO:0000256" key="1">
    <source>
        <dbReference type="ARBA" id="ARBA00004477"/>
    </source>
</evidence>
<dbReference type="EMBL" id="QGNW01000005">
    <property type="protein sequence ID" value="RVX21194.1"/>
    <property type="molecule type" value="Genomic_DNA"/>
</dbReference>
<evidence type="ECO:0000259" key="7">
    <source>
        <dbReference type="PROSITE" id="PS50845"/>
    </source>
</evidence>
<dbReference type="Pfam" id="PF02453">
    <property type="entry name" value="Reticulon"/>
    <property type="match status" value="1"/>
</dbReference>
<dbReference type="GO" id="GO:0009617">
    <property type="term" value="P:response to bacterium"/>
    <property type="evidence" value="ECO:0007669"/>
    <property type="project" value="InterPro"/>
</dbReference>
<accession>A0A438KIZ5</accession>
<evidence type="ECO:0000256" key="4">
    <source>
        <dbReference type="ARBA" id="ARBA00022989"/>
    </source>
</evidence>
<evidence type="ECO:0000313" key="9">
    <source>
        <dbReference type="Proteomes" id="UP000288805"/>
    </source>
</evidence>
<dbReference type="SUPFAM" id="SSF57850">
    <property type="entry name" value="RING/U-box"/>
    <property type="match status" value="1"/>
</dbReference>
<dbReference type="InterPro" id="IPR045064">
    <property type="entry name" value="Reticulon-like"/>
</dbReference>
<comment type="caution">
    <text evidence="8">The sequence shown here is derived from an EMBL/GenBank/DDBJ whole genome shotgun (WGS) entry which is preliminary data.</text>
</comment>
<evidence type="ECO:0000256" key="3">
    <source>
        <dbReference type="ARBA" id="ARBA00022824"/>
    </source>
</evidence>
<dbReference type="Proteomes" id="UP000288805">
    <property type="component" value="Unassembled WGS sequence"/>
</dbReference>
<dbReference type="GO" id="GO:0005789">
    <property type="term" value="C:endoplasmic reticulum membrane"/>
    <property type="evidence" value="ECO:0007669"/>
    <property type="project" value="UniProtKB-SubCell"/>
</dbReference>
<evidence type="ECO:0000256" key="2">
    <source>
        <dbReference type="ARBA" id="ARBA00022692"/>
    </source>
</evidence>
<comment type="subcellular location">
    <subcellularLocation>
        <location evidence="1 6">Endoplasmic reticulum membrane</location>
        <topology evidence="1 6">Multi-pass membrane protein</topology>
    </subcellularLocation>
</comment>
<dbReference type="PANTHER" id="PTHR10994:SF190">
    <property type="entry name" value="RETICULON-LIKE PROTEIN"/>
    <property type="match status" value="1"/>
</dbReference>
<keyword evidence="4" id="KW-1133">Transmembrane helix</keyword>
<keyword evidence="2" id="KW-0812">Transmembrane</keyword>
<dbReference type="PANTHER" id="PTHR10994">
    <property type="entry name" value="RETICULON"/>
    <property type="match status" value="1"/>
</dbReference>
<name>A0A438KIZ5_VITVI</name>
<dbReference type="PROSITE" id="PS50845">
    <property type="entry name" value="RETICULON"/>
    <property type="match status" value="1"/>
</dbReference>
<reference evidence="8 9" key="1">
    <citation type="journal article" date="2018" name="PLoS Genet.">
        <title>Population sequencing reveals clonal diversity and ancestral inbreeding in the grapevine cultivar Chardonnay.</title>
        <authorList>
            <person name="Roach M.J."/>
            <person name="Johnson D.L."/>
            <person name="Bohlmann J."/>
            <person name="van Vuuren H.J."/>
            <person name="Jones S.J."/>
            <person name="Pretorius I.S."/>
            <person name="Schmidt S.A."/>
            <person name="Borneman A.R."/>
        </authorList>
    </citation>
    <scope>NUCLEOTIDE SEQUENCE [LARGE SCALE GENOMIC DNA]</scope>
    <source>
        <strain evidence="9">cv. Chardonnay</strain>
        <tissue evidence="8">Leaf</tissue>
    </source>
</reference>
<keyword evidence="5" id="KW-0472">Membrane</keyword>
<dbReference type="AlphaFoldDB" id="A0A438KIZ5"/>
<evidence type="ECO:0000313" key="8">
    <source>
        <dbReference type="EMBL" id="RVX21194.1"/>
    </source>
</evidence>
<protein>
    <recommendedName>
        <fullName evidence="6">Reticulon-like protein</fullName>
    </recommendedName>
</protein>
<keyword evidence="3 6" id="KW-0256">Endoplasmic reticulum</keyword>